<proteinExistence type="predicted"/>
<dbReference type="Proteomes" id="UP000499080">
    <property type="component" value="Unassembled WGS sequence"/>
</dbReference>
<evidence type="ECO:0000256" key="2">
    <source>
        <dbReference type="SAM" id="SignalP"/>
    </source>
</evidence>
<feature type="transmembrane region" description="Helical" evidence="1">
    <location>
        <begin position="40"/>
        <end position="62"/>
    </location>
</feature>
<name>A0A4Y2FBL7_ARAVE</name>
<keyword evidence="2" id="KW-0732">Signal</keyword>
<keyword evidence="1" id="KW-1133">Transmembrane helix</keyword>
<keyword evidence="4" id="KW-1185">Reference proteome</keyword>
<organism evidence="3 4">
    <name type="scientific">Araneus ventricosus</name>
    <name type="common">Orbweaver spider</name>
    <name type="synonym">Epeira ventricosa</name>
    <dbReference type="NCBI Taxonomy" id="182803"/>
    <lineage>
        <taxon>Eukaryota</taxon>
        <taxon>Metazoa</taxon>
        <taxon>Ecdysozoa</taxon>
        <taxon>Arthropoda</taxon>
        <taxon>Chelicerata</taxon>
        <taxon>Arachnida</taxon>
        <taxon>Araneae</taxon>
        <taxon>Araneomorphae</taxon>
        <taxon>Entelegynae</taxon>
        <taxon>Araneoidea</taxon>
        <taxon>Araneidae</taxon>
        <taxon>Araneus</taxon>
    </lineage>
</organism>
<sequence length="82" mass="9555">MSTALLFAAFFTASFPSMPMCAFTQCSESFPSRLFLTHWIMSFVIWWFCTLKLSVYMAFAVWEISRLPFYGLLDGYCFSLED</sequence>
<evidence type="ECO:0000313" key="3">
    <source>
        <dbReference type="EMBL" id="GBM37645.1"/>
    </source>
</evidence>
<dbReference type="AlphaFoldDB" id="A0A4Y2FBL7"/>
<evidence type="ECO:0008006" key="5">
    <source>
        <dbReference type="Google" id="ProtNLM"/>
    </source>
</evidence>
<protein>
    <recommendedName>
        <fullName evidence="5">Secreted protein</fullName>
    </recommendedName>
</protein>
<accession>A0A4Y2FBL7</accession>
<reference evidence="3 4" key="1">
    <citation type="journal article" date="2019" name="Sci. Rep.">
        <title>Orb-weaving spider Araneus ventricosus genome elucidates the spidroin gene catalogue.</title>
        <authorList>
            <person name="Kono N."/>
            <person name="Nakamura H."/>
            <person name="Ohtoshi R."/>
            <person name="Moran D.A.P."/>
            <person name="Shinohara A."/>
            <person name="Yoshida Y."/>
            <person name="Fujiwara M."/>
            <person name="Mori M."/>
            <person name="Tomita M."/>
            <person name="Arakawa K."/>
        </authorList>
    </citation>
    <scope>NUCLEOTIDE SEQUENCE [LARGE SCALE GENOMIC DNA]</scope>
</reference>
<evidence type="ECO:0000313" key="4">
    <source>
        <dbReference type="Proteomes" id="UP000499080"/>
    </source>
</evidence>
<keyword evidence="1" id="KW-0812">Transmembrane</keyword>
<keyword evidence="1" id="KW-0472">Membrane</keyword>
<feature type="chain" id="PRO_5021217277" description="Secreted protein" evidence="2">
    <location>
        <begin position="17"/>
        <end position="82"/>
    </location>
</feature>
<gene>
    <name evidence="3" type="ORF">AVEN_132089_1</name>
</gene>
<dbReference type="EMBL" id="BGPR01000846">
    <property type="protein sequence ID" value="GBM37645.1"/>
    <property type="molecule type" value="Genomic_DNA"/>
</dbReference>
<comment type="caution">
    <text evidence="3">The sequence shown here is derived from an EMBL/GenBank/DDBJ whole genome shotgun (WGS) entry which is preliminary data.</text>
</comment>
<feature type="signal peptide" evidence="2">
    <location>
        <begin position="1"/>
        <end position="16"/>
    </location>
</feature>
<evidence type="ECO:0000256" key="1">
    <source>
        <dbReference type="SAM" id="Phobius"/>
    </source>
</evidence>